<feature type="compositionally biased region" description="Polar residues" evidence="1">
    <location>
        <begin position="769"/>
        <end position="786"/>
    </location>
</feature>
<dbReference type="VEuPathDB" id="TriTrypDB:TcBrA4_0148880"/>
<evidence type="ECO:0000313" key="4">
    <source>
        <dbReference type="EMBL" id="PWU92610.1"/>
    </source>
</evidence>
<dbReference type="VEuPathDB" id="TriTrypDB:TCDM_13320"/>
<comment type="caution">
    <text evidence="4">The sequence shown here is derived from an EMBL/GenBank/DDBJ whole genome shotgun (WGS) entry which is preliminary data.</text>
</comment>
<protein>
    <submittedName>
        <fullName evidence="4">Putative trans-sialidase, Group V</fullName>
    </submittedName>
</protein>
<name>A0A2V2V898_TRYCR</name>
<feature type="domain" description="Trans-sialidase C-terminal" evidence="3">
    <location>
        <begin position="503"/>
        <end position="714"/>
    </location>
</feature>
<dbReference type="VEuPathDB" id="TriTrypDB:TcCL_Unassigned01999"/>
<dbReference type="VEuPathDB" id="TriTrypDB:C3747_30g35"/>
<dbReference type="SUPFAM" id="SSF50939">
    <property type="entry name" value="Sialidases"/>
    <property type="match status" value="1"/>
</dbReference>
<dbReference type="Gene3D" id="2.60.120.200">
    <property type="match status" value="1"/>
</dbReference>
<dbReference type="CDD" id="cd15482">
    <property type="entry name" value="Sialidase_non-viral"/>
    <property type="match status" value="1"/>
</dbReference>
<accession>A0A2V2V898</accession>
<dbReference type="Pfam" id="PF11052">
    <property type="entry name" value="Tr-sialidase_C"/>
    <property type="match status" value="1"/>
</dbReference>
<dbReference type="InterPro" id="IPR008377">
    <property type="entry name" value="Sialidase_trypan"/>
</dbReference>
<dbReference type="InterPro" id="IPR021287">
    <property type="entry name" value="Trans-sialidase_CS"/>
</dbReference>
<feature type="compositionally biased region" description="Basic residues" evidence="1">
    <location>
        <begin position="11"/>
        <end position="24"/>
    </location>
</feature>
<organism evidence="4 5">
    <name type="scientific">Trypanosoma cruzi</name>
    <dbReference type="NCBI Taxonomy" id="5693"/>
    <lineage>
        <taxon>Eukaryota</taxon>
        <taxon>Discoba</taxon>
        <taxon>Euglenozoa</taxon>
        <taxon>Kinetoplastea</taxon>
        <taxon>Metakinetoplastina</taxon>
        <taxon>Trypanosomatida</taxon>
        <taxon>Trypanosomatidae</taxon>
        <taxon>Trypanosoma</taxon>
        <taxon>Schizotrypanum</taxon>
    </lineage>
</organism>
<dbReference type="VEuPathDB" id="TriTrypDB:TCSYLVIO_009512"/>
<dbReference type="InterPro" id="IPR013320">
    <property type="entry name" value="ConA-like_dom_sf"/>
</dbReference>
<dbReference type="VEuPathDB" id="TriTrypDB:Tc_MARK_8059"/>
<dbReference type="Proteomes" id="UP000246121">
    <property type="component" value="Unassembled WGS sequence"/>
</dbReference>
<dbReference type="VEuPathDB" id="TriTrypDB:TcCLB.504031.50"/>
<reference evidence="4 5" key="1">
    <citation type="journal article" date="2018" name="Microb. Genom.">
        <title>Expanding an expanded genome: long-read sequencing of Trypanosoma cruzi.</title>
        <authorList>
            <person name="Berna L."/>
            <person name="Rodriguez M."/>
            <person name="Chiribao M.L."/>
            <person name="Parodi-Talice A."/>
            <person name="Pita S."/>
            <person name="Rijo G."/>
            <person name="Alvarez-Valin F."/>
            <person name="Robello C."/>
        </authorList>
    </citation>
    <scope>NUCLEOTIDE SEQUENCE [LARGE SCALE GENOMIC DNA]</scope>
    <source>
        <strain evidence="4 5">Dm28c</strain>
    </source>
</reference>
<dbReference type="VEuPathDB" id="TriTrypDB:ECC02_007355"/>
<dbReference type="Pfam" id="PF22925">
    <property type="entry name" value="TS_C"/>
    <property type="match status" value="1"/>
</dbReference>
<dbReference type="Pfam" id="PF13859">
    <property type="entry name" value="BNR_3"/>
    <property type="match status" value="1"/>
</dbReference>
<dbReference type="GO" id="GO:0004308">
    <property type="term" value="F:exo-alpha-sialidase activity"/>
    <property type="evidence" value="ECO:0007669"/>
    <property type="project" value="InterPro"/>
</dbReference>
<dbReference type="VEuPathDB" id="TriTrypDB:TcYC6_0130910"/>
<dbReference type="VEuPathDB" id="TriTrypDB:BCY84_03793"/>
<dbReference type="AlphaFoldDB" id="A0A2V2V898"/>
<feature type="domain" description="Sialidase" evidence="2">
    <location>
        <begin position="92"/>
        <end position="438"/>
    </location>
</feature>
<dbReference type="VEuPathDB" id="TriTrypDB:C4B63_36g117"/>
<dbReference type="PRINTS" id="PR01803">
    <property type="entry name" value="TCSIALIDASE"/>
</dbReference>
<dbReference type="VEuPathDB" id="TriTrypDB:TcCLB.510693.270"/>
<evidence type="ECO:0000313" key="5">
    <source>
        <dbReference type="Proteomes" id="UP000246121"/>
    </source>
</evidence>
<dbReference type="SUPFAM" id="SSF49899">
    <property type="entry name" value="Concanavalin A-like lectins/glucanases"/>
    <property type="match status" value="1"/>
</dbReference>
<evidence type="ECO:0000259" key="2">
    <source>
        <dbReference type="Pfam" id="PF13859"/>
    </source>
</evidence>
<feature type="region of interest" description="Disordered" evidence="1">
    <location>
        <begin position="718"/>
        <end position="879"/>
    </location>
</feature>
<dbReference type="VEuPathDB" id="TriTrypDB:TcG_13220"/>
<sequence>MLSRVAAVKAPRTHNRRRVTGSRGRRMEGGESEPQRPNMSRHLFCSALLLLVVVTMCCGSGGAAQAAGQSTVSKFEWKNANDDGLSVKSLGAPGLINVGSDVFAVAEAQCMKSDVIFTGIASQLLTIDNPDKPVEVLNGAEDKTQVLEEDGSEGLKKNADVSRPTTVVKGNDIYMLVGKYSHAAATGKEDGGANDGGLLLVEGEVSDEVASGKRIQWKDNDGVSRISVGERESWSRLTGGGGSGIETEDGTLVFPVEGTKKGDTENDVKTVSLIYSLKDANTWKLSKGMSDGGCSDPSVVEWEKEDKKLMMMTACDDGRRRVYESGDKGESWTEALGTLSRVWGNKKGEKVKAVRSGFITATIGDDDKRNVMLVTLPVYAEEGNEKNKLHLWLTDNTHIVDIGPVSGKDDDAAASSLLYKSAGSGDNEQKEKLIALYEKKKKGGDEEKPSPGMVSVLLTEQLQRVKDVLTTWKEADDRVSKLCPSSAEKDGSPENACSPNVKVTDGLVGFLSGNFSENTWSDEYLGVNATVKKKKDGAKKATLHEGSVKFTGAWAEWPVGSQGENQLYHFANYNFTLVATVSIHGAPKEGSPISLMDAKLNDSENTVLLGLSYENGGKWQVLCIAGPIKDQSITWEKDTKHQVVLMLRNGTQGSAYVDGQRVGGDVSCALENKDSKGKKISHFYIGGDGNSAQSEEDVSVTVTNVLLYNRPLDDNEITALDPNKASSSPVVPDSAQGTLSQSSSAGPLLAEQESLNENEGAGGGRASPSEPSTVTTSLGKEQSVRQSALRASPGGRKHVDVASSSDGDPRVGSEAGGTEQGDTPPQTPVDTPDKADTNAPIATDVAQVDPADTTEVGASSGANREPAEGTNGQEEELHAQHGEVKAAALSSSLGNVSQGNNSDAGTVRGSGLLPSLLLLLGLWVFAAL</sequence>
<dbReference type="VEuPathDB" id="TriTrypDB:TCSYLVIO_007786"/>
<dbReference type="VEuPathDB" id="TriTrypDB:TcCLB.506895.80"/>
<dbReference type="VEuPathDB" id="TriTrypDB:Tc_MARK_6792"/>
<evidence type="ECO:0000256" key="1">
    <source>
        <dbReference type="SAM" id="MobiDB-lite"/>
    </source>
</evidence>
<feature type="region of interest" description="Disordered" evidence="1">
    <location>
        <begin position="1"/>
        <end position="37"/>
    </location>
</feature>
<dbReference type="InterPro" id="IPR011040">
    <property type="entry name" value="Sialidase"/>
</dbReference>
<proteinExistence type="predicted"/>
<dbReference type="VEuPathDB" id="TriTrypDB:TCSYLVIO_011036"/>
<dbReference type="EMBL" id="PRFA01000036">
    <property type="protein sequence ID" value="PWU92610.1"/>
    <property type="molecule type" value="Genomic_DNA"/>
</dbReference>
<dbReference type="InterPro" id="IPR055239">
    <property type="entry name" value="TS_C"/>
</dbReference>
<dbReference type="InterPro" id="IPR036278">
    <property type="entry name" value="Sialidase_sf"/>
</dbReference>
<gene>
    <name evidence="4" type="ORF">C4B63_36g117</name>
</gene>
<evidence type="ECO:0000259" key="3">
    <source>
        <dbReference type="Pfam" id="PF22925"/>
    </source>
</evidence>
<feature type="compositionally biased region" description="Polar residues" evidence="1">
    <location>
        <begin position="724"/>
        <end position="745"/>
    </location>
</feature>
<dbReference type="Gene3D" id="2.120.10.10">
    <property type="match status" value="1"/>
</dbReference>